<name>A0A1B2HDR5_9PSEU</name>
<dbReference type="KEGG" id="led:BBK82_07035"/>
<dbReference type="AlphaFoldDB" id="A0A1B2HDR5"/>
<evidence type="ECO:0000313" key="2">
    <source>
        <dbReference type="Proteomes" id="UP000093053"/>
    </source>
</evidence>
<sequence length="60" mass="6881">MSLARDLLPHERHDHGFMFAAEGGTWLWRSTFIRRVLKPAVNGNQDACELALVPCRFDRA</sequence>
<keyword evidence="2" id="KW-1185">Reference proteome</keyword>
<dbReference type="Proteomes" id="UP000093053">
    <property type="component" value="Chromosome"/>
</dbReference>
<gene>
    <name evidence="1" type="ORF">BBK82_07035</name>
</gene>
<reference evidence="1 2" key="1">
    <citation type="submission" date="2016-07" db="EMBL/GenBank/DDBJ databases">
        <title>Complete genome sequence of the Lentzea guizhouensis DHS C013.</title>
        <authorList>
            <person name="Cao C."/>
        </authorList>
    </citation>
    <scope>NUCLEOTIDE SEQUENCE [LARGE SCALE GENOMIC DNA]</scope>
    <source>
        <strain evidence="1 2">DHS C013</strain>
    </source>
</reference>
<dbReference type="EMBL" id="CP016793">
    <property type="protein sequence ID" value="ANZ35874.1"/>
    <property type="molecule type" value="Genomic_DNA"/>
</dbReference>
<proteinExistence type="predicted"/>
<accession>A0A1B2HDR5</accession>
<organism evidence="1 2">
    <name type="scientific">Lentzea guizhouensis</name>
    <dbReference type="NCBI Taxonomy" id="1586287"/>
    <lineage>
        <taxon>Bacteria</taxon>
        <taxon>Bacillati</taxon>
        <taxon>Actinomycetota</taxon>
        <taxon>Actinomycetes</taxon>
        <taxon>Pseudonocardiales</taxon>
        <taxon>Pseudonocardiaceae</taxon>
        <taxon>Lentzea</taxon>
    </lineage>
</organism>
<protein>
    <submittedName>
        <fullName evidence="1">Uncharacterized protein</fullName>
    </submittedName>
</protein>
<evidence type="ECO:0000313" key="1">
    <source>
        <dbReference type="EMBL" id="ANZ35874.1"/>
    </source>
</evidence>